<evidence type="ECO:0000256" key="15">
    <source>
        <dbReference type="PROSITE-ProRule" id="PRU01032"/>
    </source>
</evidence>
<dbReference type="InterPro" id="IPR023828">
    <property type="entry name" value="Peptidase_S8_Ser-AS"/>
</dbReference>
<comment type="subcellular location">
    <subcellularLocation>
        <location evidence="3">Secreted</location>
        <location evidence="3">Extracellular space</location>
    </subcellularLocation>
</comment>
<dbReference type="InterPro" id="IPR030400">
    <property type="entry name" value="Sedolisin_dom"/>
</dbReference>
<comment type="caution">
    <text evidence="18">The sequence shown here is derived from an EMBL/GenBank/DDBJ whole genome shotgun (WGS) entry which is preliminary data.</text>
</comment>
<reference evidence="18" key="2">
    <citation type="submission" date="2023-05" db="EMBL/GenBank/DDBJ databases">
        <authorList>
            <consortium name="Lawrence Berkeley National Laboratory"/>
            <person name="Steindorff A."/>
            <person name="Hensen N."/>
            <person name="Bonometti L."/>
            <person name="Westerberg I."/>
            <person name="Brannstrom I.O."/>
            <person name="Guillou S."/>
            <person name="Cros-Aarteil S."/>
            <person name="Calhoun S."/>
            <person name="Haridas S."/>
            <person name="Kuo A."/>
            <person name="Mondo S."/>
            <person name="Pangilinan J."/>
            <person name="Riley R."/>
            <person name="Labutti K."/>
            <person name="Andreopoulos B."/>
            <person name="Lipzen A."/>
            <person name="Chen C."/>
            <person name="Yanf M."/>
            <person name="Daum C."/>
            <person name="Ng V."/>
            <person name="Clum A."/>
            <person name="Ohm R."/>
            <person name="Martin F."/>
            <person name="Silar P."/>
            <person name="Natvig D."/>
            <person name="Lalanne C."/>
            <person name="Gautier V."/>
            <person name="Ament-Velasquez S.L."/>
            <person name="Kruys A."/>
            <person name="Hutchinson M.I."/>
            <person name="Powell A.J."/>
            <person name="Barry K."/>
            <person name="Miller A.N."/>
            <person name="Grigoriev I.V."/>
            <person name="Debuchy R."/>
            <person name="Gladieux P."/>
            <person name="Thoren M.H."/>
            <person name="Johannesson H."/>
        </authorList>
    </citation>
    <scope>NUCLEOTIDE SEQUENCE</scope>
    <source>
        <strain evidence="18">CBS 103.79</strain>
    </source>
</reference>
<dbReference type="GO" id="GO:0004252">
    <property type="term" value="F:serine-type endopeptidase activity"/>
    <property type="evidence" value="ECO:0007669"/>
    <property type="project" value="UniProtKB-UniRule"/>
</dbReference>
<dbReference type="SUPFAM" id="SSF54897">
    <property type="entry name" value="Protease propeptides/inhibitors"/>
    <property type="match status" value="1"/>
</dbReference>
<evidence type="ECO:0000313" key="19">
    <source>
        <dbReference type="Proteomes" id="UP001303889"/>
    </source>
</evidence>
<feature type="active site" description="Charge relay system" evidence="15">
    <location>
        <position position="496"/>
    </location>
</feature>
<feature type="binding site" evidence="15">
    <location>
        <position position="564"/>
    </location>
    <ligand>
        <name>Ca(2+)</name>
        <dbReference type="ChEBI" id="CHEBI:29108"/>
    </ligand>
</feature>
<keyword evidence="6 15" id="KW-0645">Protease</keyword>
<dbReference type="InterPro" id="IPR036852">
    <property type="entry name" value="Peptidase_S8/S53_dom_sf"/>
</dbReference>
<dbReference type="SMART" id="SM00944">
    <property type="entry name" value="Pro-kuma_activ"/>
    <property type="match status" value="1"/>
</dbReference>
<evidence type="ECO:0000256" key="2">
    <source>
        <dbReference type="ARBA" id="ARBA00002451"/>
    </source>
</evidence>
<dbReference type="InterPro" id="IPR050819">
    <property type="entry name" value="Tripeptidyl-peptidase_I"/>
</dbReference>
<dbReference type="PROSITE" id="PS00138">
    <property type="entry name" value="SUBTILASE_SER"/>
    <property type="match status" value="1"/>
</dbReference>
<proteinExistence type="predicted"/>
<dbReference type="GO" id="GO:0006508">
    <property type="term" value="P:proteolysis"/>
    <property type="evidence" value="ECO:0007669"/>
    <property type="project" value="UniProtKB-KW"/>
</dbReference>
<accession>A0AAN6MB33</accession>
<evidence type="ECO:0000256" key="7">
    <source>
        <dbReference type="ARBA" id="ARBA00022723"/>
    </source>
</evidence>
<dbReference type="InterPro" id="IPR000209">
    <property type="entry name" value="Peptidase_S8/S53_dom"/>
</dbReference>
<dbReference type="CDD" id="cd11377">
    <property type="entry name" value="Pro-peptidase_S53"/>
    <property type="match status" value="1"/>
</dbReference>
<dbReference type="EC" id="3.4.14.10" evidence="4"/>
<feature type="active site" description="Charge relay system" evidence="15">
    <location>
        <position position="283"/>
    </location>
</feature>
<comment type="function">
    <text evidence="2">Secreted tripeptidyl-peptidase which degrades proteins at acidic pHs and is involved in virulence.</text>
</comment>
<keyword evidence="8 16" id="KW-0732">Signal</keyword>
<dbReference type="SUPFAM" id="SSF52743">
    <property type="entry name" value="Subtilisin-like"/>
    <property type="match status" value="1"/>
</dbReference>
<keyword evidence="10 15" id="KW-0720">Serine protease</keyword>
<evidence type="ECO:0000256" key="6">
    <source>
        <dbReference type="ARBA" id="ARBA00022670"/>
    </source>
</evidence>
<keyword evidence="19" id="KW-1185">Reference proteome</keyword>
<keyword evidence="14" id="KW-0325">Glycoprotein</keyword>
<name>A0AAN6MB33_9PEZI</name>
<dbReference type="FunFam" id="3.40.50.200:FF:000015">
    <property type="entry name" value="Tripeptidyl peptidase A"/>
    <property type="match status" value="1"/>
</dbReference>
<dbReference type="InterPro" id="IPR015366">
    <property type="entry name" value="S53_propep"/>
</dbReference>
<feature type="binding site" evidence="15">
    <location>
        <position position="537"/>
    </location>
    <ligand>
        <name>Ca(2+)</name>
        <dbReference type="ChEBI" id="CHEBI:29108"/>
    </ligand>
</feature>
<evidence type="ECO:0000256" key="13">
    <source>
        <dbReference type="ARBA" id="ARBA00023145"/>
    </source>
</evidence>
<feature type="signal peptide" evidence="16">
    <location>
        <begin position="1"/>
        <end position="17"/>
    </location>
</feature>
<dbReference type="Pfam" id="PF09286">
    <property type="entry name" value="Pro-kuma_activ"/>
    <property type="match status" value="1"/>
</dbReference>
<evidence type="ECO:0000256" key="5">
    <source>
        <dbReference type="ARBA" id="ARBA00022525"/>
    </source>
</evidence>
<dbReference type="AlphaFoldDB" id="A0AAN6MB33"/>
<dbReference type="Proteomes" id="UP001303889">
    <property type="component" value="Unassembled WGS sequence"/>
</dbReference>
<feature type="domain" description="Peptidase S53" evidence="17">
    <location>
        <begin position="208"/>
        <end position="586"/>
    </location>
</feature>
<dbReference type="PANTHER" id="PTHR14218">
    <property type="entry name" value="PROTEASE S8 TRIPEPTIDYL PEPTIDASE I CLN2"/>
    <property type="match status" value="1"/>
</dbReference>
<evidence type="ECO:0000256" key="1">
    <source>
        <dbReference type="ARBA" id="ARBA00001910"/>
    </source>
</evidence>
<dbReference type="GO" id="GO:0008240">
    <property type="term" value="F:tripeptidyl-peptidase activity"/>
    <property type="evidence" value="ECO:0007669"/>
    <property type="project" value="UniProtKB-EC"/>
</dbReference>
<feature type="binding site" evidence="15">
    <location>
        <position position="566"/>
    </location>
    <ligand>
        <name>Ca(2+)</name>
        <dbReference type="ChEBI" id="CHEBI:29108"/>
    </ligand>
</feature>
<keyword evidence="5" id="KW-0964">Secreted</keyword>
<dbReference type="CDD" id="cd04056">
    <property type="entry name" value="Peptidases_S53"/>
    <property type="match status" value="1"/>
</dbReference>
<keyword evidence="7 15" id="KW-0479">Metal-binding</keyword>
<dbReference type="GO" id="GO:0046872">
    <property type="term" value="F:metal ion binding"/>
    <property type="evidence" value="ECO:0007669"/>
    <property type="project" value="UniProtKB-UniRule"/>
</dbReference>
<dbReference type="EMBL" id="MU856141">
    <property type="protein sequence ID" value="KAK3897520.1"/>
    <property type="molecule type" value="Genomic_DNA"/>
</dbReference>
<keyword evidence="12" id="KW-0843">Virulence</keyword>
<evidence type="ECO:0000256" key="16">
    <source>
        <dbReference type="SAM" id="SignalP"/>
    </source>
</evidence>
<evidence type="ECO:0000256" key="8">
    <source>
        <dbReference type="ARBA" id="ARBA00022729"/>
    </source>
</evidence>
<dbReference type="Pfam" id="PF00082">
    <property type="entry name" value="Peptidase_S8"/>
    <property type="match status" value="1"/>
</dbReference>
<dbReference type="PROSITE" id="PS51695">
    <property type="entry name" value="SEDOLISIN"/>
    <property type="match status" value="1"/>
</dbReference>
<keyword evidence="11 15" id="KW-0106">Calcium</keyword>
<dbReference type="Gene3D" id="3.40.50.200">
    <property type="entry name" value="Peptidase S8/S53 domain"/>
    <property type="match status" value="1"/>
</dbReference>
<feature type="active site" description="Charge relay system" evidence="15">
    <location>
        <position position="287"/>
    </location>
</feature>
<evidence type="ECO:0000313" key="18">
    <source>
        <dbReference type="EMBL" id="KAK3897520.1"/>
    </source>
</evidence>
<evidence type="ECO:0000256" key="9">
    <source>
        <dbReference type="ARBA" id="ARBA00022801"/>
    </source>
</evidence>
<dbReference type="GO" id="GO:0005576">
    <property type="term" value="C:extracellular region"/>
    <property type="evidence" value="ECO:0007669"/>
    <property type="project" value="UniProtKB-SubCell"/>
</dbReference>
<comment type="cofactor">
    <cofactor evidence="15">
        <name>Ca(2+)</name>
        <dbReference type="ChEBI" id="CHEBI:29108"/>
    </cofactor>
    <text evidence="15">Binds 1 Ca(2+) ion per subunit.</text>
</comment>
<evidence type="ECO:0000256" key="10">
    <source>
        <dbReference type="ARBA" id="ARBA00022825"/>
    </source>
</evidence>
<evidence type="ECO:0000256" key="12">
    <source>
        <dbReference type="ARBA" id="ARBA00023026"/>
    </source>
</evidence>
<evidence type="ECO:0000256" key="11">
    <source>
        <dbReference type="ARBA" id="ARBA00022837"/>
    </source>
</evidence>
<feature type="binding site" evidence="15">
    <location>
        <position position="538"/>
    </location>
    <ligand>
        <name>Ca(2+)</name>
        <dbReference type="ChEBI" id="CHEBI:29108"/>
    </ligand>
</feature>
<sequence length="590" mass="63226">MWPSLPLVLTAAATASARVMDTLAAVPLGWEELRPASHDEPIFLRVALQHHPHRARALDQAVLDMSTPGHPNYGMHMARDELRSYTAPSDDAVAAVTDWLRDHAIQPVVDHDWISFTTTVRTANQLLGTQFAWYKHLDGLAPPALRALAYSLPDDIAAHISLVQPTTRFSSLGARRSAIFDLHPLDLGSDSRAALATDVAGSSGCTSTVTPDCLRELYNIHYKPVKPADNKVAFASFLEEYARYDDLEAFEKRLVPDAVGLNFSVELINGGLNDQSSGDDSSEANLDAQYLLAISYPIPMVEYSVGGRGPLVPTADQPTQPGSNEPYLEFMLHMASLPDSALPQTLSTSYGEEEQSVPRDYALKICDMFRDLGARGVSVIFASGDSGPGNSCMRSTDNETFFEPTFPAGCPWVTSVGGTMSLTKEKAVSFSSGGFSIYHPRPAWQKDAVEGYLTMIGDAYAPFFNRSGRGFPDVAAQATQFSVHNRGVWSSIGGTSAASPVFAGIVALLNAARKAKGEKPMGFLNPWLYNNSVAFKDITAGAGVGCLDSVEFGGEGAGWNATKGWDPVTGLGTPLFGRLLEAAAPGTANA</sequence>
<keyword evidence="13" id="KW-0865">Zymogen</keyword>
<evidence type="ECO:0000256" key="14">
    <source>
        <dbReference type="ARBA" id="ARBA00023180"/>
    </source>
</evidence>
<evidence type="ECO:0000256" key="4">
    <source>
        <dbReference type="ARBA" id="ARBA00012462"/>
    </source>
</evidence>
<organism evidence="18 19">
    <name type="scientific">Staphylotrichum tortipilum</name>
    <dbReference type="NCBI Taxonomy" id="2831512"/>
    <lineage>
        <taxon>Eukaryota</taxon>
        <taxon>Fungi</taxon>
        <taxon>Dikarya</taxon>
        <taxon>Ascomycota</taxon>
        <taxon>Pezizomycotina</taxon>
        <taxon>Sordariomycetes</taxon>
        <taxon>Sordariomycetidae</taxon>
        <taxon>Sordariales</taxon>
        <taxon>Chaetomiaceae</taxon>
        <taxon>Staphylotrichum</taxon>
    </lineage>
</organism>
<evidence type="ECO:0000259" key="17">
    <source>
        <dbReference type="PROSITE" id="PS51695"/>
    </source>
</evidence>
<evidence type="ECO:0000256" key="3">
    <source>
        <dbReference type="ARBA" id="ARBA00004239"/>
    </source>
</evidence>
<keyword evidence="9 15" id="KW-0378">Hydrolase</keyword>
<reference evidence="18" key="1">
    <citation type="journal article" date="2023" name="Mol. Phylogenet. Evol.">
        <title>Genome-scale phylogeny and comparative genomics of the fungal order Sordariales.</title>
        <authorList>
            <person name="Hensen N."/>
            <person name="Bonometti L."/>
            <person name="Westerberg I."/>
            <person name="Brannstrom I.O."/>
            <person name="Guillou S."/>
            <person name="Cros-Aarteil S."/>
            <person name="Calhoun S."/>
            <person name="Haridas S."/>
            <person name="Kuo A."/>
            <person name="Mondo S."/>
            <person name="Pangilinan J."/>
            <person name="Riley R."/>
            <person name="LaButti K."/>
            <person name="Andreopoulos B."/>
            <person name="Lipzen A."/>
            <person name="Chen C."/>
            <person name="Yan M."/>
            <person name="Daum C."/>
            <person name="Ng V."/>
            <person name="Clum A."/>
            <person name="Steindorff A."/>
            <person name="Ohm R.A."/>
            <person name="Martin F."/>
            <person name="Silar P."/>
            <person name="Natvig D.O."/>
            <person name="Lalanne C."/>
            <person name="Gautier V."/>
            <person name="Ament-Velasquez S.L."/>
            <person name="Kruys A."/>
            <person name="Hutchinson M.I."/>
            <person name="Powell A.J."/>
            <person name="Barry K."/>
            <person name="Miller A.N."/>
            <person name="Grigoriev I.V."/>
            <person name="Debuchy R."/>
            <person name="Gladieux P."/>
            <person name="Hiltunen Thoren M."/>
            <person name="Johannesson H."/>
        </authorList>
    </citation>
    <scope>NUCLEOTIDE SEQUENCE</scope>
    <source>
        <strain evidence="18">CBS 103.79</strain>
    </source>
</reference>
<feature type="chain" id="PRO_5042968890" description="tripeptidyl-peptidase II" evidence="16">
    <location>
        <begin position="18"/>
        <end position="590"/>
    </location>
</feature>
<comment type="catalytic activity">
    <reaction evidence="1">
        <text>Release of an N-terminal tripeptide from a polypeptide.</text>
        <dbReference type="EC" id="3.4.14.10"/>
    </reaction>
</comment>
<gene>
    <name evidence="18" type="ORF">C8A05DRAFT_38926</name>
</gene>
<protein>
    <recommendedName>
        <fullName evidence="4">tripeptidyl-peptidase II</fullName>
        <ecNumber evidence="4">3.4.14.10</ecNumber>
    </recommendedName>
</protein>
<dbReference type="PANTHER" id="PTHR14218:SF15">
    <property type="entry name" value="TRIPEPTIDYL-PEPTIDASE 1"/>
    <property type="match status" value="1"/>
</dbReference>